<proteinExistence type="predicted"/>
<protein>
    <submittedName>
        <fullName evidence="1">Uncharacterized protein</fullName>
    </submittedName>
</protein>
<name>A0A514CSV2_9CAUD</name>
<dbReference type="EMBL" id="MN094788">
    <property type="protein sequence ID" value="QDH83551.1"/>
    <property type="molecule type" value="Genomic_DNA"/>
</dbReference>
<reference evidence="1 2" key="1">
    <citation type="submission" date="2019-06" db="EMBL/GenBank/DDBJ databases">
        <authorList>
            <person name="Kincaid V.D."/>
            <person name="Fuller A."/>
            <person name="Hodges K."/>
            <person name="Bansal M."/>
            <person name="Essig J."/>
            <person name="Johnson A."/>
        </authorList>
    </citation>
    <scope>NUCLEOTIDE SEQUENCE [LARGE SCALE GENOMIC DNA]</scope>
</reference>
<keyword evidence="2" id="KW-1185">Reference proteome</keyword>
<dbReference type="Proteomes" id="UP000320799">
    <property type="component" value="Segment"/>
</dbReference>
<dbReference type="GeneID" id="56136026"/>
<accession>A0A514CSV2</accession>
<sequence>MQLIHGVRGSVPSITGYWIAADGTVYSLNKGAYHSRLLAEIEASEAAADGVDFTHALIDLEDFVARMQTDKGWIRVNSRYDEFTVTVDANEAKLPKAQVEALNDLINIHNNQERLVFNENRARLGRRFIQQLRDQCVT</sequence>
<dbReference type="KEGG" id="vg:56136026"/>
<organism evidence="1 2">
    <name type="scientific">Achromobacter phage Motura</name>
    <dbReference type="NCBI Taxonomy" id="2591403"/>
    <lineage>
        <taxon>Viruses</taxon>
        <taxon>Duplodnaviria</taxon>
        <taxon>Heunggongvirae</taxon>
        <taxon>Uroviricota</taxon>
        <taxon>Caudoviricetes</taxon>
        <taxon>Moturavirus</taxon>
        <taxon>Moturavirus motura</taxon>
    </lineage>
</organism>
<evidence type="ECO:0000313" key="1">
    <source>
        <dbReference type="EMBL" id="QDH83551.1"/>
    </source>
</evidence>
<dbReference type="RefSeq" id="YP_009903750.1">
    <property type="nucleotide sequence ID" value="NC_049849.1"/>
</dbReference>
<evidence type="ECO:0000313" key="2">
    <source>
        <dbReference type="Proteomes" id="UP000320799"/>
    </source>
</evidence>